<reference evidence="3 4" key="1">
    <citation type="submission" date="2019-10" db="EMBL/GenBank/DDBJ databases">
        <title>Description of Paenibacillus terrestris sp. nov.</title>
        <authorList>
            <person name="Carlier A."/>
            <person name="Qi S."/>
        </authorList>
    </citation>
    <scope>NUCLEOTIDE SEQUENCE [LARGE SCALE GENOMIC DNA]</scope>
    <source>
        <strain evidence="3 4">LMG 31458</strain>
    </source>
</reference>
<dbReference type="Pfam" id="PF10737">
    <property type="entry name" value="GerPC"/>
    <property type="match status" value="2"/>
</dbReference>
<evidence type="ECO:0000313" key="3">
    <source>
        <dbReference type="EMBL" id="NOU73113.1"/>
    </source>
</evidence>
<feature type="coiled-coil region" evidence="1">
    <location>
        <begin position="18"/>
        <end position="45"/>
    </location>
</feature>
<name>A0ABX1XX32_9BACL</name>
<proteinExistence type="predicted"/>
<keyword evidence="1" id="KW-0175">Coiled coil</keyword>
<protein>
    <submittedName>
        <fullName evidence="3">Uncharacterized protein</fullName>
    </submittedName>
</protein>
<dbReference type="InterPro" id="IPR019673">
    <property type="entry name" value="Spore_germination_GerPC"/>
</dbReference>
<keyword evidence="4" id="KW-1185">Reference proteome</keyword>
<organism evidence="3 4">
    <name type="scientific">Paenibacillus phytorum</name>
    <dbReference type="NCBI Taxonomy" id="2654977"/>
    <lineage>
        <taxon>Bacteria</taxon>
        <taxon>Bacillati</taxon>
        <taxon>Bacillota</taxon>
        <taxon>Bacilli</taxon>
        <taxon>Bacillales</taxon>
        <taxon>Paenibacillaceae</taxon>
        <taxon>Paenibacillus</taxon>
    </lineage>
</organism>
<dbReference type="RefSeq" id="WP_171644393.1">
    <property type="nucleotide sequence ID" value="NZ_WHOA01000116.1"/>
</dbReference>
<evidence type="ECO:0000256" key="1">
    <source>
        <dbReference type="SAM" id="Coils"/>
    </source>
</evidence>
<accession>A0ABX1XX32</accession>
<gene>
    <name evidence="3" type="ORF">GC098_17090</name>
</gene>
<comment type="caution">
    <text evidence="3">The sequence shown here is derived from an EMBL/GenBank/DDBJ whole genome shotgun (WGS) entry which is preliminary data.</text>
</comment>
<dbReference type="Proteomes" id="UP000616779">
    <property type="component" value="Unassembled WGS sequence"/>
</dbReference>
<sequence length="254" mass="28232">MHNCITWQQWAQQVSAYIEMQKQRIDTLEQTVTKLQTDLNALKNQKGVHIDKIEYKFDQLKVEKLDGTLTIGISPSLLDNIDDLSVNGASMGKYAGADASSFFQGKGQGQSQGQGQGISTWEGIGQRAQGQDQGQGKGTGHQGQDPGKGSTSGFGIQQEVSSGIEQYLQYGVHADMNNLENKYQYPLDEDYKALIIDDIRKQLDTRIQHYVNQYRGVGFKEPMEAVTTSIFEKTKQDIISAIESYISSLPRKEG</sequence>
<dbReference type="EMBL" id="WHOA01000116">
    <property type="protein sequence ID" value="NOU73113.1"/>
    <property type="molecule type" value="Genomic_DNA"/>
</dbReference>
<evidence type="ECO:0000256" key="2">
    <source>
        <dbReference type="SAM" id="MobiDB-lite"/>
    </source>
</evidence>
<feature type="region of interest" description="Disordered" evidence="2">
    <location>
        <begin position="125"/>
        <end position="155"/>
    </location>
</feature>
<evidence type="ECO:0000313" key="4">
    <source>
        <dbReference type="Proteomes" id="UP000616779"/>
    </source>
</evidence>